<dbReference type="PANTHER" id="PTHR47190:SF2">
    <property type="entry name" value="CELLOBIOSE DEHYDROGENASE (AFU_ORTHOLOGUE AFUA_2G17620)"/>
    <property type="match status" value="1"/>
</dbReference>
<evidence type="ECO:0000256" key="3">
    <source>
        <dbReference type="SAM" id="SignalP"/>
    </source>
</evidence>
<dbReference type="CDD" id="cd09630">
    <property type="entry name" value="CDH_like_cytochrome"/>
    <property type="match status" value="1"/>
</dbReference>
<name>A0ABQ0GEV2_9PEZI</name>
<organism evidence="5 6">
    <name type="scientific">Madurella fahalii</name>
    <dbReference type="NCBI Taxonomy" id="1157608"/>
    <lineage>
        <taxon>Eukaryota</taxon>
        <taxon>Fungi</taxon>
        <taxon>Dikarya</taxon>
        <taxon>Ascomycota</taxon>
        <taxon>Pezizomycotina</taxon>
        <taxon>Sordariomycetes</taxon>
        <taxon>Sordariomycetidae</taxon>
        <taxon>Sordariales</taxon>
        <taxon>Sordariales incertae sedis</taxon>
        <taxon>Madurella</taxon>
    </lineage>
</organism>
<dbReference type="Pfam" id="PF16010">
    <property type="entry name" value="CDH-cyt"/>
    <property type="match status" value="1"/>
</dbReference>
<evidence type="ECO:0000256" key="1">
    <source>
        <dbReference type="SAM" id="MobiDB-lite"/>
    </source>
</evidence>
<feature type="transmembrane region" description="Helical" evidence="2">
    <location>
        <begin position="274"/>
        <end position="291"/>
    </location>
</feature>
<dbReference type="Gene3D" id="2.60.40.1210">
    <property type="entry name" value="Cellobiose dehydrogenase, cytochrome domain"/>
    <property type="match status" value="1"/>
</dbReference>
<keyword evidence="2" id="KW-0812">Transmembrane</keyword>
<dbReference type="GeneID" id="98177245"/>
<dbReference type="EMBL" id="BAAFSV010000003">
    <property type="protein sequence ID" value="GAB1316292.1"/>
    <property type="molecule type" value="Genomic_DNA"/>
</dbReference>
<evidence type="ECO:0000313" key="6">
    <source>
        <dbReference type="Proteomes" id="UP001628179"/>
    </source>
</evidence>
<proteinExistence type="predicted"/>
<keyword evidence="6" id="KW-1185">Reference proteome</keyword>
<sequence>MHLTIVDSLMLALPAVISAQGLPSSQTGTYTDVDTGIRLYGNLLSNGYRFGMVMPKEPTTDFIVQLVSPLLNGVGWGGISFQSSMRGPLLLVAWPDGDKVMTAPRVATGYTPSSVVPYTANPISLIPIQQGTFVNNTHVSSTFLCGGCINQDSFDPAWSNTGSVFFSYAYSQTTVKSPSNIDTALSAHTGKGGGYAAFRVELSEAASEKYEKYAALASPGNDNSGGSGRTETVTPTSNPTPASGPEASSTATEMPDWESGVKAPKGSDFSHRKITPLMAVGLTVLGVVYLAQPFMIE</sequence>
<evidence type="ECO:0000313" key="5">
    <source>
        <dbReference type="EMBL" id="GAB1316292.1"/>
    </source>
</evidence>
<evidence type="ECO:0000259" key="4">
    <source>
        <dbReference type="Pfam" id="PF16010"/>
    </source>
</evidence>
<keyword evidence="2" id="KW-0472">Membrane</keyword>
<protein>
    <recommendedName>
        <fullName evidence="4">Cellobiose dehydrogenase-like cytochrome domain-containing protein</fullName>
    </recommendedName>
</protein>
<comment type="caution">
    <text evidence="5">The sequence shown here is derived from an EMBL/GenBank/DDBJ whole genome shotgun (WGS) entry which is preliminary data.</text>
</comment>
<dbReference type="PANTHER" id="PTHR47190">
    <property type="entry name" value="DEHYDROGENASE, PUTATIVE-RELATED"/>
    <property type="match status" value="1"/>
</dbReference>
<feature type="region of interest" description="Disordered" evidence="1">
    <location>
        <begin position="216"/>
        <end position="268"/>
    </location>
</feature>
<feature type="domain" description="Cellobiose dehydrogenase-like cytochrome" evidence="4">
    <location>
        <begin position="30"/>
        <end position="211"/>
    </location>
</feature>
<reference evidence="5 6" key="1">
    <citation type="submission" date="2024-09" db="EMBL/GenBank/DDBJ databases">
        <title>Itraconazole resistance in Madurella fahalii resulting from another homologue of gene encoding cytochrome P450 14-alpha sterol demethylase (CYP51).</title>
        <authorList>
            <person name="Yoshioka I."/>
            <person name="Fahal A.H."/>
            <person name="Kaneko S."/>
            <person name="Yaguchi T."/>
        </authorList>
    </citation>
    <scope>NUCLEOTIDE SEQUENCE [LARGE SCALE GENOMIC DNA]</scope>
    <source>
        <strain evidence="5 6">IFM 68171</strain>
    </source>
</reference>
<gene>
    <name evidence="5" type="ORF">MFIFM68171_06502</name>
</gene>
<evidence type="ECO:0000256" key="2">
    <source>
        <dbReference type="SAM" id="Phobius"/>
    </source>
</evidence>
<dbReference type="InterPro" id="IPR053208">
    <property type="entry name" value="GMC_Oxidoreductase_CD"/>
</dbReference>
<keyword evidence="2" id="KW-1133">Transmembrane helix</keyword>
<dbReference type="RefSeq" id="XP_070918023.1">
    <property type="nucleotide sequence ID" value="XM_071061922.1"/>
</dbReference>
<dbReference type="SUPFAM" id="SSF49344">
    <property type="entry name" value="CBD9-like"/>
    <property type="match status" value="1"/>
</dbReference>
<feature type="chain" id="PRO_5045434967" description="Cellobiose dehydrogenase-like cytochrome domain-containing protein" evidence="3">
    <location>
        <begin position="20"/>
        <end position="297"/>
    </location>
</feature>
<keyword evidence="3" id="KW-0732">Signal</keyword>
<dbReference type="Proteomes" id="UP001628179">
    <property type="component" value="Unassembled WGS sequence"/>
</dbReference>
<feature type="signal peptide" evidence="3">
    <location>
        <begin position="1"/>
        <end position="19"/>
    </location>
</feature>
<feature type="compositionally biased region" description="Polar residues" evidence="1">
    <location>
        <begin position="229"/>
        <end position="252"/>
    </location>
</feature>
<accession>A0ABQ0GEV2</accession>
<dbReference type="InterPro" id="IPR015920">
    <property type="entry name" value="Cellobiose_DH-like_cyt"/>
</dbReference>